<feature type="region of interest" description="Disordered" evidence="1">
    <location>
        <begin position="1"/>
        <end position="20"/>
    </location>
</feature>
<dbReference type="Proteomes" id="UP000689195">
    <property type="component" value="Unassembled WGS sequence"/>
</dbReference>
<feature type="compositionally biased region" description="Pro residues" evidence="1">
    <location>
        <begin position="333"/>
        <end position="350"/>
    </location>
</feature>
<proteinExistence type="predicted"/>
<feature type="compositionally biased region" description="Polar residues" evidence="1">
    <location>
        <begin position="445"/>
        <end position="456"/>
    </location>
</feature>
<gene>
    <name evidence="2" type="ORF">PPENT_87.1.T0720133</name>
</gene>
<feature type="compositionally biased region" description="Pro residues" evidence="1">
    <location>
        <begin position="396"/>
        <end position="413"/>
    </location>
</feature>
<feature type="compositionally biased region" description="Pro residues" evidence="1">
    <location>
        <begin position="291"/>
        <end position="301"/>
    </location>
</feature>
<feature type="region of interest" description="Disordered" evidence="1">
    <location>
        <begin position="268"/>
        <end position="376"/>
    </location>
</feature>
<evidence type="ECO:0000256" key="1">
    <source>
        <dbReference type="SAM" id="MobiDB-lite"/>
    </source>
</evidence>
<name>A0A8S1VUZ5_9CILI</name>
<organism evidence="2 3">
    <name type="scientific">Paramecium pentaurelia</name>
    <dbReference type="NCBI Taxonomy" id="43138"/>
    <lineage>
        <taxon>Eukaryota</taxon>
        <taxon>Sar</taxon>
        <taxon>Alveolata</taxon>
        <taxon>Ciliophora</taxon>
        <taxon>Intramacronucleata</taxon>
        <taxon>Oligohymenophorea</taxon>
        <taxon>Peniculida</taxon>
        <taxon>Parameciidae</taxon>
        <taxon>Paramecium</taxon>
    </lineage>
</organism>
<evidence type="ECO:0000313" key="3">
    <source>
        <dbReference type="Proteomes" id="UP000689195"/>
    </source>
</evidence>
<dbReference type="InterPro" id="IPR021258">
    <property type="entry name" value="Epiplasmin"/>
</dbReference>
<dbReference type="Pfam" id="PF10992">
    <property type="entry name" value="Epiplasmin"/>
    <property type="match status" value="1"/>
</dbReference>
<sequence length="544" mass="64103">MSQLPQQTGQTVESQYIQQPSQMSIKPQPITFYPPSFTPFQNQIISNQNYQMQQPFEQQQQLQQPQQFQQAQQAINAQFQQQPIQLQYGDDQQIKQRQLSQNLQQHIMQQQWNEQFQQMLQMHHHNYLLQNQLHNLMINSTNQSEQARRDLMIQQQQSMADFTNLQPETITEYIPVEKKIIEYETRIKKIQVPVTHEITEYVPVTTETISPERTVRLSPPKEVHMVPTVVQQPPILQQTVIPRPPQIQMIHPPTQITRMPTLSAYQQAPLTSLRSQSQSSPPRVLNKPTEIPIPPPPPHLPLQPFNYTPKDFPTMNMPSPPQQFHAQIQLNSPLPPPPPPPQFDSPPPAHPHQFGNPQHQLPSHLIPQVPQIPSNQFNQHQLNPYQQQHQINPNQPYQPPLLPHPPQSRPAPFIPEQYHRDQIEDEQDQYYYEKPQRKQPYHPDFQQTKHGSQLDTPNYHIPNYDSENIRDKQSEPIQHPKRAPFIPKSYDSDLYYEKPEQIHIPSKDNQKRDIQRQVYEKRPQNAHQQTLKTKENYFKDTIFQ</sequence>
<feature type="compositionally biased region" description="Low complexity" evidence="1">
    <location>
        <begin position="270"/>
        <end position="283"/>
    </location>
</feature>
<accession>A0A8S1VUZ5</accession>
<feature type="region of interest" description="Disordered" evidence="1">
    <location>
        <begin position="436"/>
        <end position="488"/>
    </location>
</feature>
<comment type="caution">
    <text evidence="2">The sequence shown here is derived from an EMBL/GenBank/DDBJ whole genome shotgun (WGS) entry which is preliminary data.</text>
</comment>
<feature type="region of interest" description="Disordered" evidence="1">
    <location>
        <begin position="389"/>
        <end position="413"/>
    </location>
</feature>
<dbReference type="OrthoDB" id="310939at2759"/>
<evidence type="ECO:0000313" key="2">
    <source>
        <dbReference type="EMBL" id="CAD8179619.1"/>
    </source>
</evidence>
<protein>
    <submittedName>
        <fullName evidence="2">Uncharacterized protein</fullName>
    </submittedName>
</protein>
<keyword evidence="3" id="KW-1185">Reference proteome</keyword>
<dbReference type="EMBL" id="CAJJDO010000072">
    <property type="protein sequence ID" value="CAD8179619.1"/>
    <property type="molecule type" value="Genomic_DNA"/>
</dbReference>
<feature type="compositionally biased region" description="Polar residues" evidence="1">
    <location>
        <begin position="322"/>
        <end position="332"/>
    </location>
</feature>
<dbReference type="AlphaFoldDB" id="A0A8S1VUZ5"/>
<reference evidence="2" key="1">
    <citation type="submission" date="2021-01" db="EMBL/GenBank/DDBJ databases">
        <authorList>
            <consortium name="Genoscope - CEA"/>
            <person name="William W."/>
        </authorList>
    </citation>
    <scope>NUCLEOTIDE SEQUENCE</scope>
</reference>